<dbReference type="AlphaFoldDB" id="A0ABD0RH06"/>
<dbReference type="PROSITE" id="PS51900">
    <property type="entry name" value="CB"/>
    <property type="match status" value="1"/>
</dbReference>
<dbReference type="PANTHER" id="PTHR35617">
    <property type="entry name" value="PHAGE_INTEGRASE DOMAIN-CONTAINING PROTEIN"/>
    <property type="match status" value="1"/>
</dbReference>
<reference evidence="4 5" key="1">
    <citation type="submission" date="2024-05" db="EMBL/GenBank/DDBJ databases">
        <title>Genome sequencing and assembly of Indian major carp, Cirrhinus mrigala (Hamilton, 1822).</title>
        <authorList>
            <person name="Mohindra V."/>
            <person name="Chowdhury L.M."/>
            <person name="Lal K."/>
            <person name="Jena J.K."/>
        </authorList>
    </citation>
    <scope>NUCLEOTIDE SEQUENCE [LARGE SCALE GENOMIC DNA]</scope>
    <source>
        <strain evidence="4">CM1030</strain>
        <tissue evidence="4">Blood</tissue>
    </source>
</reference>
<dbReference type="Proteomes" id="UP001529510">
    <property type="component" value="Unassembled WGS sequence"/>
</dbReference>
<sequence>PIRGSSGRYVWFPGICPLPVFYSLTEAPLGTDTLAHSWPRGLINLLAQTLCKIREDEEQVLLVAPYWPTQTCSSLEDSPEEGPSFSGDGHHLAPTPRSMEPRMASGQDAADLSGLPQAVIDTITQVRAPSTRQAYALRWGLFVYWCSSRQEDPQRCSVGEVLSFLQEKLERRLSPSTLKIYVVAIAAYHDAVDGLPLGRHHLIVRFLRGARRLNTPRSHLIPSWDLSVVLTGLRRDPFEPLESVELKYLSLKTSLLIALTSIKRVGDLHAFSVSELCLEFGPADSHVRLRPRPGYVAKVLTTPFRDQVVKLQALPPEEAELALG</sequence>
<dbReference type="SUPFAM" id="SSF47823">
    <property type="entry name" value="lambda integrase-like, N-terminal domain"/>
    <property type="match status" value="1"/>
</dbReference>
<dbReference type="Gene3D" id="1.10.150.130">
    <property type="match status" value="1"/>
</dbReference>
<proteinExistence type="predicted"/>
<evidence type="ECO:0000256" key="2">
    <source>
        <dbReference type="SAM" id="MobiDB-lite"/>
    </source>
</evidence>
<evidence type="ECO:0000256" key="1">
    <source>
        <dbReference type="ARBA" id="ARBA00023125"/>
    </source>
</evidence>
<accession>A0ABD0RH06</accession>
<name>A0ABD0RH06_CIRMR</name>
<protein>
    <recommendedName>
        <fullName evidence="3">Core-binding (CB) domain-containing protein</fullName>
    </recommendedName>
</protein>
<keyword evidence="5" id="KW-1185">Reference proteome</keyword>
<dbReference type="InterPro" id="IPR044068">
    <property type="entry name" value="CB"/>
</dbReference>
<dbReference type="PANTHER" id="PTHR35617:SF3">
    <property type="entry name" value="CORE-BINDING (CB) DOMAIN-CONTAINING PROTEIN"/>
    <property type="match status" value="1"/>
</dbReference>
<feature type="region of interest" description="Disordered" evidence="2">
    <location>
        <begin position="73"/>
        <end position="108"/>
    </location>
</feature>
<dbReference type="EMBL" id="JAMKFB020000003">
    <property type="protein sequence ID" value="KAL0196775.1"/>
    <property type="molecule type" value="Genomic_DNA"/>
</dbReference>
<evidence type="ECO:0000259" key="3">
    <source>
        <dbReference type="PROSITE" id="PS51900"/>
    </source>
</evidence>
<feature type="domain" description="Core-binding (CB)" evidence="3">
    <location>
        <begin position="110"/>
        <end position="193"/>
    </location>
</feature>
<dbReference type="GO" id="GO:0003677">
    <property type="term" value="F:DNA binding"/>
    <property type="evidence" value="ECO:0007669"/>
    <property type="project" value="UniProtKB-KW"/>
</dbReference>
<comment type="caution">
    <text evidence="4">The sequence shown here is derived from an EMBL/GenBank/DDBJ whole genome shotgun (WGS) entry which is preliminary data.</text>
</comment>
<feature type="non-terminal residue" evidence="4">
    <location>
        <position position="324"/>
    </location>
</feature>
<evidence type="ECO:0000313" key="5">
    <source>
        <dbReference type="Proteomes" id="UP001529510"/>
    </source>
</evidence>
<dbReference type="InterPro" id="IPR010998">
    <property type="entry name" value="Integrase_recombinase_N"/>
</dbReference>
<gene>
    <name evidence="4" type="ORF">M9458_005315</name>
</gene>
<feature type="non-terminal residue" evidence="4">
    <location>
        <position position="1"/>
    </location>
</feature>
<evidence type="ECO:0000313" key="4">
    <source>
        <dbReference type="EMBL" id="KAL0196775.1"/>
    </source>
</evidence>
<keyword evidence="1" id="KW-0238">DNA-binding</keyword>
<organism evidence="4 5">
    <name type="scientific">Cirrhinus mrigala</name>
    <name type="common">Mrigala</name>
    <dbReference type="NCBI Taxonomy" id="683832"/>
    <lineage>
        <taxon>Eukaryota</taxon>
        <taxon>Metazoa</taxon>
        <taxon>Chordata</taxon>
        <taxon>Craniata</taxon>
        <taxon>Vertebrata</taxon>
        <taxon>Euteleostomi</taxon>
        <taxon>Actinopterygii</taxon>
        <taxon>Neopterygii</taxon>
        <taxon>Teleostei</taxon>
        <taxon>Ostariophysi</taxon>
        <taxon>Cypriniformes</taxon>
        <taxon>Cyprinidae</taxon>
        <taxon>Labeoninae</taxon>
        <taxon>Labeonini</taxon>
        <taxon>Cirrhinus</taxon>
    </lineage>
</organism>